<evidence type="ECO:0000313" key="1">
    <source>
        <dbReference type="EMBL" id="KAF6174874.1"/>
    </source>
</evidence>
<evidence type="ECO:0000313" key="2">
    <source>
        <dbReference type="Proteomes" id="UP000541444"/>
    </source>
</evidence>
<proteinExistence type="predicted"/>
<protein>
    <submittedName>
        <fullName evidence="1">Uncharacterized protein</fullName>
    </submittedName>
</protein>
<sequence length="94" mass="11162">LEHLIKYLPHLVLRCHIGFLPSNSTSLTWFSSSKSKVEPCFLRLKNNQPQNNTWTNSPNFLFSNFVGPFPLYNIYFLKNQLRYCWMKLDLTHLV</sequence>
<dbReference type="EMBL" id="JACGCM010000223">
    <property type="protein sequence ID" value="KAF6174874.1"/>
    <property type="molecule type" value="Genomic_DNA"/>
</dbReference>
<gene>
    <name evidence="1" type="ORF">GIB67_026362</name>
</gene>
<feature type="non-terminal residue" evidence="1">
    <location>
        <position position="94"/>
    </location>
</feature>
<dbReference type="Proteomes" id="UP000541444">
    <property type="component" value="Unassembled WGS sequence"/>
</dbReference>
<keyword evidence="2" id="KW-1185">Reference proteome</keyword>
<comment type="caution">
    <text evidence="1">The sequence shown here is derived from an EMBL/GenBank/DDBJ whole genome shotgun (WGS) entry which is preliminary data.</text>
</comment>
<reference evidence="1 2" key="1">
    <citation type="journal article" date="2020" name="IScience">
        <title>Genome Sequencing of the Endangered Kingdonia uniflora (Circaeasteraceae, Ranunculales) Reveals Potential Mechanisms of Evolutionary Specialization.</title>
        <authorList>
            <person name="Sun Y."/>
            <person name="Deng T."/>
            <person name="Zhang A."/>
            <person name="Moore M.J."/>
            <person name="Landis J.B."/>
            <person name="Lin N."/>
            <person name="Zhang H."/>
            <person name="Zhang X."/>
            <person name="Huang J."/>
            <person name="Zhang X."/>
            <person name="Sun H."/>
            <person name="Wang H."/>
        </authorList>
    </citation>
    <scope>NUCLEOTIDE SEQUENCE [LARGE SCALE GENOMIC DNA]</scope>
    <source>
        <strain evidence="1">TB1705</strain>
        <tissue evidence="1">Leaf</tissue>
    </source>
</reference>
<dbReference type="AlphaFoldDB" id="A0A7J7P6V8"/>
<organism evidence="1 2">
    <name type="scientific">Kingdonia uniflora</name>
    <dbReference type="NCBI Taxonomy" id="39325"/>
    <lineage>
        <taxon>Eukaryota</taxon>
        <taxon>Viridiplantae</taxon>
        <taxon>Streptophyta</taxon>
        <taxon>Embryophyta</taxon>
        <taxon>Tracheophyta</taxon>
        <taxon>Spermatophyta</taxon>
        <taxon>Magnoliopsida</taxon>
        <taxon>Ranunculales</taxon>
        <taxon>Circaeasteraceae</taxon>
        <taxon>Kingdonia</taxon>
    </lineage>
</organism>
<accession>A0A7J7P6V8</accession>
<name>A0A7J7P6V8_9MAGN</name>
<feature type="non-terminal residue" evidence="1">
    <location>
        <position position="1"/>
    </location>
</feature>